<proteinExistence type="predicted"/>
<dbReference type="STRING" id="109376.A0A0D3AZL2"/>
<dbReference type="InterPro" id="IPR036514">
    <property type="entry name" value="SGNH_hydro_sf"/>
</dbReference>
<keyword evidence="4" id="KW-0732">Signal</keyword>
<protein>
    <recommendedName>
        <fullName evidence="7">GDSL esterase/lipase</fullName>
    </recommendedName>
</protein>
<dbReference type="GO" id="GO:0016042">
    <property type="term" value="P:lipid catabolic process"/>
    <property type="evidence" value="ECO:0007669"/>
    <property type="project" value="UniProtKB-KW"/>
</dbReference>
<evidence type="ECO:0000313" key="5">
    <source>
        <dbReference type="EnsemblPlants" id="Bo3g002470.1"/>
    </source>
</evidence>
<keyword evidence="1" id="KW-0378">Hydrolase</keyword>
<keyword evidence="6" id="KW-1185">Reference proteome</keyword>
<evidence type="ECO:0000256" key="4">
    <source>
        <dbReference type="SAM" id="SignalP"/>
    </source>
</evidence>
<dbReference type="GO" id="GO:0016787">
    <property type="term" value="F:hydrolase activity"/>
    <property type="evidence" value="ECO:0007669"/>
    <property type="project" value="UniProtKB-KW"/>
</dbReference>
<organism evidence="5 6">
    <name type="scientific">Brassica oleracea var. oleracea</name>
    <dbReference type="NCBI Taxonomy" id="109376"/>
    <lineage>
        <taxon>Eukaryota</taxon>
        <taxon>Viridiplantae</taxon>
        <taxon>Streptophyta</taxon>
        <taxon>Embryophyta</taxon>
        <taxon>Tracheophyta</taxon>
        <taxon>Spermatophyta</taxon>
        <taxon>Magnoliopsida</taxon>
        <taxon>eudicotyledons</taxon>
        <taxon>Gunneridae</taxon>
        <taxon>Pentapetalae</taxon>
        <taxon>rosids</taxon>
        <taxon>malvids</taxon>
        <taxon>Brassicales</taxon>
        <taxon>Brassicaceae</taxon>
        <taxon>Brassiceae</taxon>
        <taxon>Brassica</taxon>
    </lineage>
</organism>
<reference evidence="5" key="2">
    <citation type="submission" date="2015-03" db="UniProtKB">
        <authorList>
            <consortium name="EnsemblPlants"/>
        </authorList>
    </citation>
    <scope>IDENTIFICATION</scope>
</reference>
<evidence type="ECO:0000313" key="6">
    <source>
        <dbReference type="Proteomes" id="UP000032141"/>
    </source>
</evidence>
<name>A0A0D3AZL2_BRAOL</name>
<evidence type="ECO:0000256" key="1">
    <source>
        <dbReference type="ARBA" id="ARBA00022801"/>
    </source>
</evidence>
<dbReference type="Gramene" id="Bo3g002470.1">
    <property type="protein sequence ID" value="Bo3g002470.1"/>
    <property type="gene ID" value="Bo3g002470"/>
</dbReference>
<sequence length="120" mass="13617">MDSLIKLFVCFYVFLFTSLLFAEINGVEGSDKNHRLYGFRPTKLFVFGDSYADTGNIKKSLSSSWKFPYGITFPGKPAGRFSDGRVATDFLGKLSLLAILKLLRTIFCFHYVDSFTDQIE</sequence>
<evidence type="ECO:0008006" key="7">
    <source>
        <dbReference type="Google" id="ProtNLM"/>
    </source>
</evidence>
<feature type="signal peptide" evidence="4">
    <location>
        <begin position="1"/>
        <end position="29"/>
    </location>
</feature>
<dbReference type="Gene3D" id="3.40.50.1110">
    <property type="entry name" value="SGNH hydrolase"/>
    <property type="match status" value="1"/>
</dbReference>
<dbReference type="HOGENOM" id="CLU_2052892_0_0_1"/>
<evidence type="ECO:0000256" key="2">
    <source>
        <dbReference type="ARBA" id="ARBA00022963"/>
    </source>
</evidence>
<evidence type="ECO:0000256" key="3">
    <source>
        <dbReference type="ARBA" id="ARBA00023098"/>
    </source>
</evidence>
<keyword evidence="2" id="KW-0442">Lipid degradation</keyword>
<accession>A0A0D3AZL2</accession>
<feature type="chain" id="PRO_5002272615" description="GDSL esterase/lipase" evidence="4">
    <location>
        <begin position="30"/>
        <end position="120"/>
    </location>
</feature>
<dbReference type="PANTHER" id="PTHR46020:SF32">
    <property type="entry name" value="GDSL ESTERASE_LIPASE"/>
    <property type="match status" value="1"/>
</dbReference>
<reference evidence="5 6" key="1">
    <citation type="journal article" date="2014" name="Genome Biol.">
        <title>Transcriptome and methylome profiling reveals relics of genome dominance in the mesopolyploid Brassica oleracea.</title>
        <authorList>
            <person name="Parkin I.A."/>
            <person name="Koh C."/>
            <person name="Tang H."/>
            <person name="Robinson S.J."/>
            <person name="Kagale S."/>
            <person name="Clarke W.E."/>
            <person name="Town C.D."/>
            <person name="Nixon J."/>
            <person name="Krishnakumar V."/>
            <person name="Bidwell S.L."/>
            <person name="Denoeud F."/>
            <person name="Belcram H."/>
            <person name="Links M.G."/>
            <person name="Just J."/>
            <person name="Clarke C."/>
            <person name="Bender T."/>
            <person name="Huebert T."/>
            <person name="Mason A.S."/>
            <person name="Pires J.C."/>
            <person name="Barker G."/>
            <person name="Moore J."/>
            <person name="Walley P.G."/>
            <person name="Manoli S."/>
            <person name="Batley J."/>
            <person name="Edwards D."/>
            <person name="Nelson M.N."/>
            <person name="Wang X."/>
            <person name="Paterson A.H."/>
            <person name="King G."/>
            <person name="Bancroft I."/>
            <person name="Chalhoub B."/>
            <person name="Sharpe A.G."/>
        </authorList>
    </citation>
    <scope>NUCLEOTIDE SEQUENCE</scope>
    <source>
        <strain evidence="5 6">cv. TO1000</strain>
    </source>
</reference>
<dbReference type="PANTHER" id="PTHR46020">
    <property type="entry name" value="OSJNBB0059K02.9 PROTEIN"/>
    <property type="match status" value="1"/>
</dbReference>
<keyword evidence="3" id="KW-0443">Lipid metabolism</keyword>
<dbReference type="Proteomes" id="UP000032141">
    <property type="component" value="Chromosome C3"/>
</dbReference>
<dbReference type="AlphaFoldDB" id="A0A0D3AZL2"/>
<dbReference type="EnsemblPlants" id="Bo3g002470.1">
    <property type="protein sequence ID" value="Bo3g002470.1"/>
    <property type="gene ID" value="Bo3g002470"/>
</dbReference>